<dbReference type="SUPFAM" id="SSF52540">
    <property type="entry name" value="P-loop containing nucleoside triphosphate hydrolases"/>
    <property type="match status" value="1"/>
</dbReference>
<evidence type="ECO:0000313" key="1">
    <source>
        <dbReference type="EMBL" id="SFV50480.1"/>
    </source>
</evidence>
<dbReference type="AlphaFoldDB" id="A0A1W1BA95"/>
<sequence length="359" mass="42786">MQLLEYFYDRNNEISNYHQRKLNISDANKILIYGSPASGKSYLALDYIINYDQEEVLYIDFADPKFQFRDMMEEDIEGFVEANDIELLVLDHYEHDYFERLPKVQKLIIISDIFYDYGEVFECLELLLLDYEEFFSFQKRGTERQIFNQFLRQGTLPQLATQIAPKEQLFQLFIKSHFSKSEQKLLGILAHFNTSLVTTHQLYTYAKERYRISKDLIYRQIKIFKERGIIRFIPDAINPTAKKLIFFDFALAKYLTLTQSFPKQFDTMIALSLIKHRVEFRAFGVLGYLTDEKNIIIPAPFDSEDGFWKKAYSKFLLCKRVEAKKIYIITVTAQYRFKIEDIEFEALPFYEWVVINDEN</sequence>
<reference evidence="1" key="1">
    <citation type="submission" date="2016-10" db="EMBL/GenBank/DDBJ databases">
        <authorList>
            <person name="de Groot N.N."/>
        </authorList>
    </citation>
    <scope>NUCLEOTIDE SEQUENCE</scope>
</reference>
<accession>A0A1W1BA95</accession>
<organism evidence="1">
    <name type="scientific">hydrothermal vent metagenome</name>
    <dbReference type="NCBI Taxonomy" id="652676"/>
    <lineage>
        <taxon>unclassified sequences</taxon>
        <taxon>metagenomes</taxon>
        <taxon>ecological metagenomes</taxon>
    </lineage>
</organism>
<dbReference type="Gene3D" id="3.40.50.300">
    <property type="entry name" value="P-loop containing nucleotide triphosphate hydrolases"/>
    <property type="match status" value="1"/>
</dbReference>
<name>A0A1W1BA95_9ZZZZ</name>
<dbReference type="InterPro" id="IPR027417">
    <property type="entry name" value="P-loop_NTPase"/>
</dbReference>
<proteinExistence type="predicted"/>
<evidence type="ECO:0008006" key="2">
    <source>
        <dbReference type="Google" id="ProtNLM"/>
    </source>
</evidence>
<dbReference type="EMBL" id="FPHE01000004">
    <property type="protein sequence ID" value="SFV50480.1"/>
    <property type="molecule type" value="Genomic_DNA"/>
</dbReference>
<protein>
    <recommendedName>
        <fullName evidence="2">Helix-turn-helix containsing protein</fullName>
    </recommendedName>
</protein>
<gene>
    <name evidence="1" type="ORF">MNB_SV-12-763</name>
</gene>